<proteinExistence type="predicted"/>
<protein>
    <submittedName>
        <fullName evidence="1">Tail tubular protein A</fullName>
    </submittedName>
</protein>
<evidence type="ECO:0000313" key="1">
    <source>
        <dbReference type="EMBL" id="CAB4140418.1"/>
    </source>
</evidence>
<dbReference type="Pfam" id="PF17212">
    <property type="entry name" value="Tube"/>
    <property type="match status" value="1"/>
</dbReference>
<dbReference type="EMBL" id="LR796375">
    <property type="protein sequence ID" value="CAB4140418.1"/>
    <property type="molecule type" value="Genomic_DNA"/>
</dbReference>
<dbReference type="InterPro" id="IPR033767">
    <property type="entry name" value="Tail_Gp11"/>
</dbReference>
<accession>A0A6J5M121</accession>
<name>A0A6J5M121_9CAUD</name>
<reference evidence="1" key="1">
    <citation type="submission" date="2020-04" db="EMBL/GenBank/DDBJ databases">
        <authorList>
            <person name="Chiriac C."/>
            <person name="Salcher M."/>
            <person name="Ghai R."/>
            <person name="Kavagutti S V."/>
        </authorList>
    </citation>
    <scope>NUCLEOTIDE SEQUENCE</scope>
</reference>
<organism evidence="1">
    <name type="scientific">uncultured Caudovirales phage</name>
    <dbReference type="NCBI Taxonomy" id="2100421"/>
    <lineage>
        <taxon>Viruses</taxon>
        <taxon>Duplodnaviria</taxon>
        <taxon>Heunggongvirae</taxon>
        <taxon>Uroviricota</taxon>
        <taxon>Caudoviricetes</taxon>
        <taxon>Peduoviridae</taxon>
        <taxon>Maltschvirus</taxon>
        <taxon>Maltschvirus maltsch</taxon>
    </lineage>
</organism>
<sequence length="201" mass="22686">MPLAPTTKLQAVNTMLSTIGSAPVNTITGANSADVALAVQILDETSLAVQSEGWHWNTDRDVPFTPDQATKYITVPANAIMVDVDSPNNLKVDVILRGQLLYDLKTRSHVFEEAVKATVVYALDWDFIPQAARYYINIKASRIFQDRMVGSEKHHTFTLRDEIMALSKLREYEGETADRTIFDNYDTFRVIARHYPQDFMG</sequence>
<gene>
    <name evidence="1" type="ORF">UFOVP403_24</name>
</gene>